<dbReference type="GO" id="GO:0004888">
    <property type="term" value="F:transmembrane signaling receptor activity"/>
    <property type="evidence" value="ECO:0007669"/>
    <property type="project" value="InterPro"/>
</dbReference>
<dbReference type="GO" id="GO:0005886">
    <property type="term" value="C:plasma membrane"/>
    <property type="evidence" value="ECO:0007669"/>
    <property type="project" value="InterPro"/>
</dbReference>
<sequence length="189" mass="22008">MAALMFLDHKCPTNADLNQTQTGSDLQDKLEKFQKWEVLRDQYFCPEDWRPWRGNCYFVSKEITNYLTSMRDCRSRNSRLAPLNNPKDLESIKITSHDYYWVIYKSSDKHGTWPSDTETRNPTADASSSCATLAINAVYPTDCSEQHRWICERPSVELQLGQDYNFTVLSFNGTKYTGVTKERLRKPQV</sequence>
<dbReference type="InterPro" id="IPR016186">
    <property type="entry name" value="C-type_lectin-like/link_sf"/>
</dbReference>
<dbReference type="InParanoid" id="A0A6P8S7Q9"/>
<evidence type="ECO:0000313" key="3">
    <source>
        <dbReference type="RefSeq" id="XP_033814184.1"/>
    </source>
</evidence>
<name>A0A6P8S7Q9_GEOSA</name>
<accession>A0A6P8S7Q9</accession>
<dbReference type="RefSeq" id="XP_033814184.1">
    <property type="nucleotide sequence ID" value="XM_033958293.1"/>
</dbReference>
<dbReference type="SUPFAM" id="SSF56436">
    <property type="entry name" value="C-type lectin-like"/>
    <property type="match status" value="1"/>
</dbReference>
<dbReference type="InterPro" id="IPR001304">
    <property type="entry name" value="C-type_lectin-like"/>
</dbReference>
<dbReference type="Gene3D" id="3.10.100.10">
    <property type="entry name" value="Mannose-Binding Protein A, subunit A"/>
    <property type="match status" value="1"/>
</dbReference>
<feature type="domain" description="C-type lectin" evidence="1">
    <location>
        <begin position="45"/>
        <end position="152"/>
    </location>
</feature>
<dbReference type="OrthoDB" id="538816at2759"/>
<keyword evidence="2" id="KW-1185">Reference proteome</keyword>
<dbReference type="SMART" id="SM00034">
    <property type="entry name" value="CLECT"/>
    <property type="match status" value="1"/>
</dbReference>
<dbReference type="PANTHER" id="PTHR15028:SF6">
    <property type="entry name" value="B-CELL DIFFERENTIATION ANTIGEN CD72"/>
    <property type="match status" value="1"/>
</dbReference>
<dbReference type="Proteomes" id="UP000515159">
    <property type="component" value="Chromosome 1"/>
</dbReference>
<protein>
    <submittedName>
        <fullName evidence="3">Killer cell lectin-like receptor subfamily F member 2</fullName>
    </submittedName>
</protein>
<gene>
    <name evidence="3" type="primary">LOC117366655</name>
</gene>
<proteinExistence type="predicted"/>
<dbReference type="AlphaFoldDB" id="A0A6P8S7Q9"/>
<dbReference type="InterPro" id="IPR016187">
    <property type="entry name" value="CTDL_fold"/>
</dbReference>
<dbReference type="Pfam" id="PF00059">
    <property type="entry name" value="Lectin_C"/>
    <property type="match status" value="1"/>
</dbReference>
<dbReference type="KEGG" id="gsh:117366655"/>
<dbReference type="InterPro" id="IPR039689">
    <property type="entry name" value="CD72"/>
</dbReference>
<reference evidence="3" key="1">
    <citation type="submission" date="2025-08" db="UniProtKB">
        <authorList>
            <consortium name="RefSeq"/>
        </authorList>
    </citation>
    <scope>IDENTIFICATION</scope>
</reference>
<dbReference type="FunCoup" id="A0A6P8S7Q9">
    <property type="interactions" value="184"/>
</dbReference>
<evidence type="ECO:0000259" key="1">
    <source>
        <dbReference type="SMART" id="SM00034"/>
    </source>
</evidence>
<evidence type="ECO:0000313" key="2">
    <source>
        <dbReference type="Proteomes" id="UP000515159"/>
    </source>
</evidence>
<organism evidence="2 3">
    <name type="scientific">Geotrypetes seraphini</name>
    <name type="common">Gaboon caecilian</name>
    <name type="synonym">Caecilia seraphini</name>
    <dbReference type="NCBI Taxonomy" id="260995"/>
    <lineage>
        <taxon>Eukaryota</taxon>
        <taxon>Metazoa</taxon>
        <taxon>Chordata</taxon>
        <taxon>Craniata</taxon>
        <taxon>Vertebrata</taxon>
        <taxon>Euteleostomi</taxon>
        <taxon>Amphibia</taxon>
        <taxon>Gymnophiona</taxon>
        <taxon>Geotrypetes</taxon>
    </lineage>
</organism>
<dbReference type="GeneID" id="117366655"/>
<dbReference type="PANTHER" id="PTHR15028">
    <property type="entry name" value="CD72-RELATED"/>
    <property type="match status" value="1"/>
</dbReference>